<evidence type="ECO:0000256" key="2">
    <source>
        <dbReference type="ARBA" id="ARBA00023015"/>
    </source>
</evidence>
<keyword evidence="2" id="KW-0805">Transcription regulation</keyword>
<evidence type="ECO:0000256" key="6">
    <source>
        <dbReference type="SAM" id="MobiDB-lite"/>
    </source>
</evidence>
<dbReference type="Proteomes" id="UP000053586">
    <property type="component" value="Unassembled WGS sequence"/>
</dbReference>
<dbReference type="PANTHER" id="PTHR43133">
    <property type="entry name" value="RNA POLYMERASE ECF-TYPE SIGMA FACTO"/>
    <property type="match status" value="1"/>
</dbReference>
<name>H5TDG1_9ALTE</name>
<dbReference type="eggNOG" id="COG1595">
    <property type="taxonomic scope" value="Bacteria"/>
</dbReference>
<evidence type="ECO:0000313" key="9">
    <source>
        <dbReference type="Proteomes" id="UP000053586"/>
    </source>
</evidence>
<dbReference type="OrthoDB" id="6689546at2"/>
<evidence type="ECO:0000259" key="7">
    <source>
        <dbReference type="Pfam" id="PF08281"/>
    </source>
</evidence>
<dbReference type="AlphaFoldDB" id="H5TDG1"/>
<evidence type="ECO:0000256" key="1">
    <source>
        <dbReference type="ARBA" id="ARBA00010641"/>
    </source>
</evidence>
<dbReference type="EMBL" id="BAET01000028">
    <property type="protein sequence ID" value="GAB56338.1"/>
    <property type="molecule type" value="Genomic_DNA"/>
</dbReference>
<evidence type="ECO:0000313" key="8">
    <source>
        <dbReference type="EMBL" id="GAB56338.1"/>
    </source>
</evidence>
<keyword evidence="5" id="KW-0804">Transcription</keyword>
<dbReference type="InterPro" id="IPR039425">
    <property type="entry name" value="RNA_pol_sigma-70-like"/>
</dbReference>
<proteinExistence type="inferred from homology"/>
<dbReference type="Pfam" id="PF08281">
    <property type="entry name" value="Sigma70_r4_2"/>
    <property type="match status" value="1"/>
</dbReference>
<dbReference type="SUPFAM" id="SSF88659">
    <property type="entry name" value="Sigma3 and sigma4 domains of RNA polymerase sigma factors"/>
    <property type="match status" value="1"/>
</dbReference>
<sequence>MYNHHSKNNDELLNTALSIFMHESKASLLGFLSKLIPKEEAEEVAQEAYLKLYLLIKEKPSHHNYIDLLRGLRSMLTIIAKNLALSILRHKKVEGRYADSQLMLHVQATVSQNPNNHNAEEQAILEYENIQLIAAINRLPPICRQVFIQRKLLGKSHQEIANMLGISTKTVENHLTKGLLLCRKHMLEPKPKPKPKHMPEPQQNHLATSNLITKVAS</sequence>
<gene>
    <name evidence="8" type="primary">rpoE</name>
    <name evidence="8" type="ORF">GPUN_2223</name>
</gene>
<dbReference type="InterPro" id="IPR013325">
    <property type="entry name" value="RNA_pol_sigma_r2"/>
</dbReference>
<dbReference type="NCBIfam" id="TIGR02937">
    <property type="entry name" value="sigma70-ECF"/>
    <property type="match status" value="1"/>
</dbReference>
<dbReference type="GO" id="GO:0016987">
    <property type="term" value="F:sigma factor activity"/>
    <property type="evidence" value="ECO:0007669"/>
    <property type="project" value="UniProtKB-KW"/>
</dbReference>
<evidence type="ECO:0000256" key="4">
    <source>
        <dbReference type="ARBA" id="ARBA00023125"/>
    </source>
</evidence>
<comment type="similarity">
    <text evidence="1">Belongs to the sigma-70 factor family. ECF subfamily.</text>
</comment>
<dbReference type="Gene3D" id="1.10.1740.10">
    <property type="match status" value="1"/>
</dbReference>
<dbReference type="GO" id="GO:0003677">
    <property type="term" value="F:DNA binding"/>
    <property type="evidence" value="ECO:0007669"/>
    <property type="project" value="UniProtKB-KW"/>
</dbReference>
<dbReference type="InterPro" id="IPR013324">
    <property type="entry name" value="RNA_pol_sigma_r3/r4-like"/>
</dbReference>
<reference evidence="8 9" key="1">
    <citation type="journal article" date="2012" name="J. Bacteriol.">
        <title>Genome sequence of proteorhodopsin-containing sea ice bacterium Glaciecola punicea ACAM 611T.</title>
        <authorList>
            <person name="Qin Q.-L."/>
            <person name="Xie B.-B."/>
            <person name="Shu Y.-L."/>
            <person name="Rong J.-C."/>
            <person name="Zhao D.-L."/>
            <person name="Zhang X.-Y."/>
            <person name="Chen X.-L."/>
            <person name="Zhou B.-C."/>
            <person name="Zhanga Y.-Z."/>
        </authorList>
    </citation>
    <scope>NUCLEOTIDE SEQUENCE [LARGE SCALE GENOMIC DNA]</scope>
    <source>
        <strain evidence="8 9">ACAM 611</strain>
    </source>
</reference>
<feature type="domain" description="RNA polymerase sigma factor 70 region 4 type 2" evidence="7">
    <location>
        <begin position="131"/>
        <end position="181"/>
    </location>
</feature>
<dbReference type="InterPro" id="IPR036388">
    <property type="entry name" value="WH-like_DNA-bd_sf"/>
</dbReference>
<dbReference type="CDD" id="cd06171">
    <property type="entry name" value="Sigma70_r4"/>
    <property type="match status" value="1"/>
</dbReference>
<dbReference type="PANTHER" id="PTHR43133:SF8">
    <property type="entry name" value="RNA POLYMERASE SIGMA FACTOR HI_1459-RELATED"/>
    <property type="match status" value="1"/>
</dbReference>
<organism evidence="8 9">
    <name type="scientific">Glaciecola punicea ACAM 611</name>
    <dbReference type="NCBI Taxonomy" id="1121923"/>
    <lineage>
        <taxon>Bacteria</taxon>
        <taxon>Pseudomonadati</taxon>
        <taxon>Pseudomonadota</taxon>
        <taxon>Gammaproteobacteria</taxon>
        <taxon>Alteromonadales</taxon>
        <taxon>Alteromonadaceae</taxon>
        <taxon>Glaciecola</taxon>
    </lineage>
</organism>
<dbReference type="Gene3D" id="1.10.10.10">
    <property type="entry name" value="Winged helix-like DNA-binding domain superfamily/Winged helix DNA-binding domain"/>
    <property type="match status" value="1"/>
</dbReference>
<keyword evidence="3" id="KW-0731">Sigma factor</keyword>
<keyword evidence="9" id="KW-1185">Reference proteome</keyword>
<evidence type="ECO:0000256" key="3">
    <source>
        <dbReference type="ARBA" id="ARBA00023082"/>
    </source>
</evidence>
<dbReference type="GO" id="GO:0006352">
    <property type="term" value="P:DNA-templated transcription initiation"/>
    <property type="evidence" value="ECO:0007669"/>
    <property type="project" value="InterPro"/>
</dbReference>
<comment type="caution">
    <text evidence="8">The sequence shown here is derived from an EMBL/GenBank/DDBJ whole genome shotgun (WGS) entry which is preliminary data.</text>
</comment>
<dbReference type="InterPro" id="IPR013249">
    <property type="entry name" value="RNA_pol_sigma70_r4_t2"/>
</dbReference>
<protein>
    <submittedName>
        <fullName evidence="8">RNA polymerase sigma-70 factor, ECF subfamily</fullName>
    </submittedName>
</protein>
<evidence type="ECO:0000256" key="5">
    <source>
        <dbReference type="ARBA" id="ARBA00023163"/>
    </source>
</evidence>
<accession>H5TDG1</accession>
<feature type="region of interest" description="Disordered" evidence="6">
    <location>
        <begin position="187"/>
        <end position="217"/>
    </location>
</feature>
<reference evidence="8 9" key="2">
    <citation type="journal article" date="2017" name="Antonie Van Leeuwenhoek">
        <title>Rhizobium rhizosphaerae sp. nov., a novel species isolated from rice rhizosphere.</title>
        <authorList>
            <person name="Zhao J.J."/>
            <person name="Zhang J."/>
            <person name="Zhang R.J."/>
            <person name="Zhang C.W."/>
            <person name="Yin H.Q."/>
            <person name="Zhang X.X."/>
        </authorList>
    </citation>
    <scope>NUCLEOTIDE SEQUENCE [LARGE SCALE GENOMIC DNA]</scope>
    <source>
        <strain evidence="8 9">ACAM 611</strain>
    </source>
</reference>
<dbReference type="InterPro" id="IPR014284">
    <property type="entry name" value="RNA_pol_sigma-70_dom"/>
</dbReference>
<feature type="compositionally biased region" description="Polar residues" evidence="6">
    <location>
        <begin position="202"/>
        <end position="217"/>
    </location>
</feature>
<keyword evidence="4" id="KW-0238">DNA-binding</keyword>
<dbReference type="STRING" id="56804.BAE46_04970"/>
<dbReference type="SUPFAM" id="SSF88946">
    <property type="entry name" value="Sigma2 domain of RNA polymerase sigma factors"/>
    <property type="match status" value="1"/>
</dbReference>